<keyword evidence="1 9" id="KW-0808">Transferase</keyword>
<keyword evidence="3" id="KW-0805">Transcription regulation</keyword>
<dbReference type="Proteomes" id="UP000002730">
    <property type="component" value="Chromosome"/>
</dbReference>
<dbReference type="STRING" id="573061.Clocel_2407"/>
<keyword evidence="5" id="KW-0804">Transcription</keyword>
<dbReference type="PROSITE" id="PS51372">
    <property type="entry name" value="PRD_2"/>
    <property type="match status" value="2"/>
</dbReference>
<dbReference type="CDD" id="cd05568">
    <property type="entry name" value="PTS_IIB_bgl_like"/>
    <property type="match status" value="1"/>
</dbReference>
<protein>
    <submittedName>
        <fullName evidence="9">Transcriptional antiterminator, BglG</fullName>
        <ecNumber evidence="9">2.7.1.69</ecNumber>
    </submittedName>
</protein>
<dbReference type="PANTHER" id="PTHR30185:SF18">
    <property type="entry name" value="TRANSCRIPTIONAL REGULATOR MTLR"/>
    <property type="match status" value="1"/>
</dbReference>
<evidence type="ECO:0000259" key="6">
    <source>
        <dbReference type="PROSITE" id="PS51094"/>
    </source>
</evidence>
<dbReference type="PROSITE" id="PS51099">
    <property type="entry name" value="PTS_EIIB_TYPE_2"/>
    <property type="match status" value="1"/>
</dbReference>
<dbReference type="SUPFAM" id="SSF55804">
    <property type="entry name" value="Phoshotransferase/anion transport protein"/>
    <property type="match status" value="1"/>
</dbReference>
<dbReference type="AlphaFoldDB" id="D9SPY7"/>
<dbReference type="RefSeq" id="WP_010074424.1">
    <property type="nucleotide sequence ID" value="NC_014393.1"/>
</dbReference>
<dbReference type="eggNOG" id="COG1762">
    <property type="taxonomic scope" value="Bacteria"/>
</dbReference>
<dbReference type="EC" id="2.7.1.69" evidence="9"/>
<organism evidence="9 10">
    <name type="scientific">Clostridium cellulovorans (strain ATCC 35296 / DSM 3052 / OCM 3 / 743B)</name>
    <dbReference type="NCBI Taxonomy" id="573061"/>
    <lineage>
        <taxon>Bacteria</taxon>
        <taxon>Bacillati</taxon>
        <taxon>Bacillota</taxon>
        <taxon>Clostridia</taxon>
        <taxon>Eubacteriales</taxon>
        <taxon>Clostridiaceae</taxon>
        <taxon>Clostridium</taxon>
    </lineage>
</organism>
<dbReference type="KEGG" id="ccb:Clocel_2407"/>
<dbReference type="InterPro" id="IPR016152">
    <property type="entry name" value="PTrfase/Anion_transptr"/>
</dbReference>
<dbReference type="InterPro" id="IPR050661">
    <property type="entry name" value="BglG_antiterminators"/>
</dbReference>
<evidence type="ECO:0000256" key="5">
    <source>
        <dbReference type="ARBA" id="ARBA00023163"/>
    </source>
</evidence>
<dbReference type="InterPro" id="IPR011608">
    <property type="entry name" value="PRD"/>
</dbReference>
<dbReference type="GO" id="GO:0008982">
    <property type="term" value="F:protein-N(PI)-phosphohistidine-sugar phosphotransferase activity"/>
    <property type="evidence" value="ECO:0007669"/>
    <property type="project" value="InterPro"/>
</dbReference>
<dbReference type="OrthoDB" id="3175596at2"/>
<dbReference type="HOGENOM" id="CLU_013442_2_0_9"/>
<dbReference type="Gene3D" id="3.40.50.2300">
    <property type="match status" value="1"/>
</dbReference>
<feature type="domain" description="PTS EIIB type-2" evidence="7">
    <location>
        <begin position="415"/>
        <end position="506"/>
    </location>
</feature>
<name>D9SPY7_CLOC7</name>
<evidence type="ECO:0000256" key="1">
    <source>
        <dbReference type="ARBA" id="ARBA00022679"/>
    </source>
</evidence>
<dbReference type="GO" id="GO:0009401">
    <property type="term" value="P:phosphoenolpyruvate-dependent sugar phosphotransferase system"/>
    <property type="evidence" value="ECO:0007669"/>
    <property type="project" value="InterPro"/>
</dbReference>
<feature type="domain" description="PRD" evidence="8">
    <location>
        <begin position="196"/>
        <end position="299"/>
    </location>
</feature>
<dbReference type="PANTHER" id="PTHR30185">
    <property type="entry name" value="CRYPTIC BETA-GLUCOSIDE BGL OPERON ANTITERMINATOR"/>
    <property type="match status" value="1"/>
</dbReference>
<feature type="domain" description="PTS EIIA type-2" evidence="6">
    <location>
        <begin position="532"/>
        <end position="679"/>
    </location>
</feature>
<dbReference type="InterPro" id="IPR036095">
    <property type="entry name" value="PTS_EIIB-like_sf"/>
</dbReference>
<evidence type="ECO:0000313" key="10">
    <source>
        <dbReference type="Proteomes" id="UP000002730"/>
    </source>
</evidence>
<gene>
    <name evidence="9" type="ordered locus">Clocel_2407</name>
</gene>
<dbReference type="PROSITE" id="PS51094">
    <property type="entry name" value="PTS_EIIA_TYPE_2"/>
    <property type="match status" value="1"/>
</dbReference>
<dbReference type="EMBL" id="CP002160">
    <property type="protein sequence ID" value="ADL52123.1"/>
    <property type="molecule type" value="Genomic_DNA"/>
</dbReference>
<dbReference type="Pfam" id="PF00359">
    <property type="entry name" value="PTS_EIIA_2"/>
    <property type="match status" value="1"/>
</dbReference>
<proteinExistence type="predicted"/>
<keyword evidence="4" id="KW-0010">Activator</keyword>
<feature type="domain" description="PRD" evidence="8">
    <location>
        <begin position="304"/>
        <end position="411"/>
    </location>
</feature>
<evidence type="ECO:0000256" key="4">
    <source>
        <dbReference type="ARBA" id="ARBA00023159"/>
    </source>
</evidence>
<dbReference type="SUPFAM" id="SSF63520">
    <property type="entry name" value="PTS-regulatory domain, PRD"/>
    <property type="match status" value="1"/>
</dbReference>
<evidence type="ECO:0000259" key="8">
    <source>
        <dbReference type="PROSITE" id="PS51372"/>
    </source>
</evidence>
<keyword evidence="10" id="KW-1185">Reference proteome</keyword>
<evidence type="ECO:0000256" key="2">
    <source>
        <dbReference type="ARBA" id="ARBA00022737"/>
    </source>
</evidence>
<keyword evidence="2" id="KW-0677">Repeat</keyword>
<dbReference type="Pfam" id="PF02302">
    <property type="entry name" value="PTS_IIB"/>
    <property type="match status" value="1"/>
</dbReference>
<dbReference type="Pfam" id="PF00874">
    <property type="entry name" value="PRD"/>
    <property type="match status" value="1"/>
</dbReference>
<dbReference type="Gene3D" id="3.40.930.10">
    <property type="entry name" value="Mannitol-specific EII, Chain A"/>
    <property type="match status" value="1"/>
</dbReference>
<dbReference type="InterPro" id="IPR036634">
    <property type="entry name" value="PRD_sf"/>
</dbReference>
<reference evidence="9 10" key="1">
    <citation type="submission" date="2010-08" db="EMBL/GenBank/DDBJ databases">
        <title>Complete sequence of Clostridium cellulovorans 743B.</title>
        <authorList>
            <consortium name="US DOE Joint Genome Institute"/>
            <person name="Lucas S."/>
            <person name="Copeland A."/>
            <person name="Lapidus A."/>
            <person name="Cheng J.-F."/>
            <person name="Bruce D."/>
            <person name="Goodwin L."/>
            <person name="Pitluck S."/>
            <person name="Chertkov O."/>
            <person name="Detter J.C."/>
            <person name="Han C."/>
            <person name="Tapia R."/>
            <person name="Land M."/>
            <person name="Hauser L."/>
            <person name="Chang Y.-J."/>
            <person name="Jeffries C."/>
            <person name="Kyrpides N."/>
            <person name="Ivanova N."/>
            <person name="Mikhailova N."/>
            <person name="Hemme C.L."/>
            <person name="Woyke T."/>
        </authorList>
    </citation>
    <scope>NUCLEOTIDE SEQUENCE [LARGE SCALE GENOMIC DNA]</scope>
    <source>
        <strain evidence="10">ATCC 35296 / DSM 3052 / OCM 3 / 743B</strain>
    </source>
</reference>
<dbReference type="InterPro" id="IPR003501">
    <property type="entry name" value="PTS_EIIB_2/3"/>
</dbReference>
<evidence type="ECO:0000259" key="7">
    <source>
        <dbReference type="PROSITE" id="PS51099"/>
    </source>
</evidence>
<evidence type="ECO:0000256" key="3">
    <source>
        <dbReference type="ARBA" id="ARBA00023015"/>
    </source>
</evidence>
<dbReference type="SUPFAM" id="SSF52794">
    <property type="entry name" value="PTS system IIB component-like"/>
    <property type="match status" value="1"/>
</dbReference>
<accession>D9SPY7</accession>
<dbReference type="InterPro" id="IPR007737">
    <property type="entry name" value="Mga_HTH"/>
</dbReference>
<dbReference type="eggNOG" id="COG3711">
    <property type="taxonomic scope" value="Bacteria"/>
</dbReference>
<dbReference type="InterPro" id="IPR013011">
    <property type="entry name" value="PTS_EIIB_2"/>
</dbReference>
<evidence type="ECO:0000313" key="9">
    <source>
        <dbReference type="EMBL" id="ADL52123.1"/>
    </source>
</evidence>
<dbReference type="InterPro" id="IPR002178">
    <property type="entry name" value="PTS_EIIA_type-2_dom"/>
</dbReference>
<sequence>MNNLTPRQQFVLNKVLYEGSININSLERQLNVSSRTILREIASLNAELKKSSIKIFNDEKMDLNIAGNKENIQEIKASLNSVPVQWLFTKEQRQIIIACELLVSKEPLKASYFSHKFNVVMGSISLDLDSIEKVLITKNLCLIKKRSYGISIGGSEWNKRNAFVDLLFEFKTFDDLLSYFYNRKIDSVVKSFFEIIFGSKTINLVKDVLNEDKFQSLKINDVKYLSFFIQVLLAIKKTENSDNILLPQKVKEDIRVLVDYESIKFLDESLKQRGIVLPEDELGYLYLYLSDYKYLYKKSGNSTESDIDYGDVVRELVTEVSKKINSNLSIDDQLIKDLTQHFKQTFYTLNLGVKVINPLINEIEEHYSQLFEIINEKCKLIFSRYNLKIPREEVGYITMHIEVAIQRQQSILKKIKVLIVCSGGIATSRIINNKIKSLFPDIEDITIGSLHDINDSNLENKYDLILATVPVMSNEASNIIEVSPFLTQENIEKISNFIFNLKVNAISKEKFTDTKNETNKNEISNTEYEIANSVIKNFQLEKANVETFVDLINHVVDDLADKKFIKDKEVVRELIFKREEKGNVVVPGSNIALIHTRSDEMSTPLIGVYRLEKSLSMGSVGFTTEDVDTFLVLLARNSESNYILQMLGKVSSALIEYDDFVEMLKIGNLKDIRDYLINIVNIEEDK</sequence>
<dbReference type="Gene3D" id="1.10.1790.10">
    <property type="entry name" value="PRD domain"/>
    <property type="match status" value="1"/>
</dbReference>
<dbReference type="Pfam" id="PF05043">
    <property type="entry name" value="Mga"/>
    <property type="match status" value="1"/>
</dbReference>
<dbReference type="GO" id="GO:0006355">
    <property type="term" value="P:regulation of DNA-templated transcription"/>
    <property type="evidence" value="ECO:0007669"/>
    <property type="project" value="InterPro"/>
</dbReference>